<organism evidence="2 4">
    <name type="scientific">Endobacter medicaginis</name>
    <dbReference type="NCBI Taxonomy" id="1181271"/>
    <lineage>
        <taxon>Bacteria</taxon>
        <taxon>Pseudomonadati</taxon>
        <taxon>Pseudomonadota</taxon>
        <taxon>Alphaproteobacteria</taxon>
        <taxon>Acetobacterales</taxon>
        <taxon>Acetobacteraceae</taxon>
        <taxon>Endobacter</taxon>
    </lineage>
</organism>
<proteinExistence type="predicted"/>
<name>A0A839UYI2_9PROT</name>
<dbReference type="GO" id="GO:0016042">
    <property type="term" value="P:lipid catabolic process"/>
    <property type="evidence" value="ECO:0007669"/>
    <property type="project" value="InterPro"/>
</dbReference>
<sequence length="404" mass="41739">MNCFTCNNLRAGLAALTLLFASGATARAASPGDTTLSAFYAAPAALPDAPGRMLRSEALPPALHLGQAGQQLRILYSSTDGVSGHGIVAVSGAIFLPMGEPPKGGWKVVAWAHGTVGIADACAPSWAGRSQRDIDYLNAWLSQGYAIVATDYQGLGTAGTHPYIQTRPAAYSVLDAVRAALAAPLHLANDVVVIGQSQGGGAAFATGAFQPQYAPDLHLRGVVATGTPYISPHSIKGALAADPDHVDPTIAYLLYLLETAQDPTLAQSAIAPDAQAIAAQTAKVCLHATEQAIETDRLTRRKAFDPKAMAAALPALLSPLEYPTLKLAMPVFLGTGGKDHDVPTPGQILLAKDACAAGSDVVFHLYPAQDHSGTVMTSLPDSTPFVRAVLAGERPASNCATLPQ</sequence>
<protein>
    <submittedName>
        <fullName evidence="3">Alpha/beta hydrolase</fullName>
    </submittedName>
    <submittedName>
        <fullName evidence="2">Pimeloyl-ACP methyl ester carboxylesterase</fullName>
    </submittedName>
</protein>
<accession>A0A839UYI2</accession>
<dbReference type="EMBL" id="JABXXQ010000010">
    <property type="protein sequence ID" value="NVN29053.1"/>
    <property type="molecule type" value="Genomic_DNA"/>
</dbReference>
<keyword evidence="4" id="KW-1185">Reference proteome</keyword>
<evidence type="ECO:0000313" key="5">
    <source>
        <dbReference type="Proteomes" id="UP000565205"/>
    </source>
</evidence>
<dbReference type="Proteomes" id="UP000557688">
    <property type="component" value="Unassembled WGS sequence"/>
</dbReference>
<evidence type="ECO:0000256" key="1">
    <source>
        <dbReference type="SAM" id="SignalP"/>
    </source>
</evidence>
<dbReference type="Pfam" id="PF03583">
    <property type="entry name" value="LIP"/>
    <property type="match status" value="1"/>
</dbReference>
<comment type="caution">
    <text evidence="2">The sequence shown here is derived from an EMBL/GenBank/DDBJ whole genome shotgun (WGS) entry which is preliminary data.</text>
</comment>
<dbReference type="Gene3D" id="3.40.50.1820">
    <property type="entry name" value="alpha/beta hydrolase"/>
    <property type="match status" value="2"/>
</dbReference>
<dbReference type="InterPro" id="IPR029058">
    <property type="entry name" value="AB_hydrolase_fold"/>
</dbReference>
<feature type="chain" id="PRO_5044132907" evidence="1">
    <location>
        <begin position="29"/>
        <end position="404"/>
    </location>
</feature>
<dbReference type="PANTHER" id="PTHR34853">
    <property type="match status" value="1"/>
</dbReference>
<dbReference type="Proteomes" id="UP000565205">
    <property type="component" value="Unassembled WGS sequence"/>
</dbReference>
<dbReference type="PANTHER" id="PTHR34853:SF1">
    <property type="entry name" value="LIPASE 5"/>
    <property type="match status" value="1"/>
</dbReference>
<dbReference type="PIRSF" id="PIRSF029171">
    <property type="entry name" value="Esterase_LipA"/>
    <property type="match status" value="1"/>
</dbReference>
<keyword evidence="1" id="KW-0732">Signal</keyword>
<dbReference type="EMBL" id="JACHXV010000001">
    <property type="protein sequence ID" value="MBB3172371.1"/>
    <property type="molecule type" value="Genomic_DNA"/>
</dbReference>
<evidence type="ECO:0000313" key="2">
    <source>
        <dbReference type="EMBL" id="MBB3172371.1"/>
    </source>
</evidence>
<gene>
    <name evidence="2" type="ORF">FHR90_000177</name>
    <name evidence="3" type="ORF">HUK83_01660</name>
</gene>
<evidence type="ECO:0000313" key="3">
    <source>
        <dbReference type="EMBL" id="NVN29053.1"/>
    </source>
</evidence>
<dbReference type="SUPFAM" id="SSF53474">
    <property type="entry name" value="alpha/beta-Hydrolases"/>
    <property type="match status" value="1"/>
</dbReference>
<dbReference type="GO" id="GO:0004806">
    <property type="term" value="F:triacylglycerol lipase activity"/>
    <property type="evidence" value="ECO:0007669"/>
    <property type="project" value="InterPro"/>
</dbReference>
<dbReference type="InterPro" id="IPR005152">
    <property type="entry name" value="Lipase_secreted"/>
</dbReference>
<reference evidence="2 4" key="2">
    <citation type="submission" date="2020-08" db="EMBL/GenBank/DDBJ databases">
        <title>Genomic Encyclopedia of Type Strains, Phase III (KMG-III): the genomes of soil and plant-associated and newly described type strains.</title>
        <authorList>
            <person name="Whitman W."/>
        </authorList>
    </citation>
    <scope>NUCLEOTIDE SEQUENCE [LARGE SCALE GENOMIC DNA]</scope>
    <source>
        <strain evidence="2 4">CECT 8088</strain>
    </source>
</reference>
<dbReference type="AlphaFoldDB" id="A0A839UYI2"/>
<dbReference type="RefSeq" id="WP_176621784.1">
    <property type="nucleotide sequence ID" value="NZ_JABXXQ010000010.1"/>
</dbReference>
<feature type="signal peptide" evidence="1">
    <location>
        <begin position="1"/>
        <end position="28"/>
    </location>
</feature>
<evidence type="ECO:0000313" key="4">
    <source>
        <dbReference type="Proteomes" id="UP000557688"/>
    </source>
</evidence>
<keyword evidence="3" id="KW-0378">Hydrolase</keyword>
<reference evidence="3 5" key="1">
    <citation type="submission" date="2020-06" db="EMBL/GenBank/DDBJ databases">
        <title>Description of novel acetic acid bacteria.</title>
        <authorList>
            <person name="Sombolestani A."/>
        </authorList>
    </citation>
    <scope>NUCLEOTIDE SEQUENCE [LARGE SCALE GENOMIC DNA]</scope>
    <source>
        <strain evidence="3 5">LMG 26838</strain>
    </source>
</reference>